<feature type="region of interest" description="Disordered" evidence="3">
    <location>
        <begin position="221"/>
        <end position="251"/>
    </location>
</feature>
<comment type="caution">
    <text evidence="4">The sequence shown here is derived from an EMBL/GenBank/DDBJ whole genome shotgun (WGS) entry which is preliminary data.</text>
</comment>
<accession>A0AAD9EXT3</accession>
<dbReference type="Proteomes" id="UP001228049">
    <property type="component" value="Unassembled WGS sequence"/>
</dbReference>
<evidence type="ECO:0000256" key="2">
    <source>
        <dbReference type="ARBA" id="ARBA00023054"/>
    </source>
</evidence>
<proteinExistence type="inferred from homology"/>
<dbReference type="EMBL" id="JASDAP010000024">
    <property type="protein sequence ID" value="KAK1881377.1"/>
    <property type="molecule type" value="Genomic_DNA"/>
</dbReference>
<evidence type="ECO:0000256" key="1">
    <source>
        <dbReference type="ARBA" id="ARBA00009019"/>
    </source>
</evidence>
<evidence type="ECO:0000313" key="5">
    <source>
        <dbReference type="Proteomes" id="UP001228049"/>
    </source>
</evidence>
<feature type="region of interest" description="Disordered" evidence="3">
    <location>
        <begin position="318"/>
        <end position="361"/>
    </location>
</feature>
<dbReference type="InterPro" id="IPR026079">
    <property type="entry name" value="CDR2"/>
</dbReference>
<gene>
    <name evidence="4" type="ORF">KUDE01_024543</name>
</gene>
<comment type="similarity">
    <text evidence="1">Belongs to the CDR2 family.</text>
</comment>
<evidence type="ECO:0000256" key="3">
    <source>
        <dbReference type="SAM" id="MobiDB-lite"/>
    </source>
</evidence>
<dbReference type="PANTHER" id="PTHR19232">
    <property type="entry name" value="CENTROCORTIN FAMILY MEMBER"/>
    <property type="match status" value="1"/>
</dbReference>
<sequence>MLLYERSFQISPDLPSIWKKQKKATIRKDNILPFVFSVDGTIDALQVQVETLSGQVEQLRSMEQLRVRREKRERRKNHPLLPCLRELCTAPGYEDQFVVGRAESFTVDAKRPPFEEENQHLREAVSALRGAARTERGRREGVERECNLLLGEFSRLQTRVQDAESCQARVRELEVELQELQQLRRARTFLMSSEDDGTTITQTVLNSTPETDTFLEVEVSEETGGGVREANEGGGKSVGGESLPESSPVRKSCSDTALNAIVARDASGRRRGSYALHANSMSILREVDEQYHALLEKYEELLGKCRRHEESLCHAEDPSMKDCAIGPTPAPPPTPTQSPSTPEAMESISKQVDAVDKRLGQNTPEYKALFKEIFSRIQKTKMDIKATKVAKASKSGKSGKSSKQ</sequence>
<keyword evidence="5" id="KW-1185">Reference proteome</keyword>
<name>A0AAD9EXT3_DISEL</name>
<dbReference type="AlphaFoldDB" id="A0AAD9EXT3"/>
<protein>
    <submittedName>
        <fullName evidence="4">Cerebellar degeneration-related protein 2-like</fullName>
    </submittedName>
</protein>
<organism evidence="4 5">
    <name type="scientific">Dissostichus eleginoides</name>
    <name type="common">Patagonian toothfish</name>
    <name type="synonym">Dissostichus amissus</name>
    <dbReference type="NCBI Taxonomy" id="100907"/>
    <lineage>
        <taxon>Eukaryota</taxon>
        <taxon>Metazoa</taxon>
        <taxon>Chordata</taxon>
        <taxon>Craniata</taxon>
        <taxon>Vertebrata</taxon>
        <taxon>Euteleostomi</taxon>
        <taxon>Actinopterygii</taxon>
        <taxon>Neopterygii</taxon>
        <taxon>Teleostei</taxon>
        <taxon>Neoteleostei</taxon>
        <taxon>Acanthomorphata</taxon>
        <taxon>Eupercaria</taxon>
        <taxon>Perciformes</taxon>
        <taxon>Notothenioidei</taxon>
        <taxon>Nototheniidae</taxon>
        <taxon>Dissostichus</taxon>
    </lineage>
</organism>
<feature type="compositionally biased region" description="Gly residues" evidence="3">
    <location>
        <begin position="223"/>
        <end position="238"/>
    </location>
</feature>
<keyword evidence="2" id="KW-0175">Coiled coil</keyword>
<evidence type="ECO:0000313" key="4">
    <source>
        <dbReference type="EMBL" id="KAK1881377.1"/>
    </source>
</evidence>
<reference evidence="4" key="1">
    <citation type="submission" date="2023-04" db="EMBL/GenBank/DDBJ databases">
        <title>Chromosome-level genome of Chaenocephalus aceratus.</title>
        <authorList>
            <person name="Park H."/>
        </authorList>
    </citation>
    <scope>NUCLEOTIDE SEQUENCE</scope>
    <source>
        <strain evidence="4">DE</strain>
        <tissue evidence="4">Muscle</tissue>
    </source>
</reference>
<dbReference type="PANTHER" id="PTHR19232:SF10">
    <property type="entry name" value="CEREBELLAR DEGENERATION-RELATED PROTEIN 2-LIKE"/>
    <property type="match status" value="1"/>
</dbReference>